<evidence type="ECO:0000313" key="7">
    <source>
        <dbReference type="EnsemblPlants" id="OB12G15960.1"/>
    </source>
</evidence>
<dbReference type="Pfam" id="PF22908">
    <property type="entry name" value="PHD_NSD"/>
    <property type="match status" value="1"/>
</dbReference>
<feature type="domain" description="Zinc finger PHD-type" evidence="6">
    <location>
        <begin position="48"/>
        <end position="112"/>
    </location>
</feature>
<dbReference type="GO" id="GO:0008270">
    <property type="term" value="F:zinc ion binding"/>
    <property type="evidence" value="ECO:0007669"/>
    <property type="project" value="UniProtKB-KW"/>
</dbReference>
<dbReference type="eggNOG" id="ENOG502QPIX">
    <property type="taxonomic scope" value="Eukaryota"/>
</dbReference>
<dbReference type="PANTHER" id="PTHR46235">
    <property type="entry name" value="PHD FINGER-CONTAINING PROTEIN DDB_G0268158"/>
    <property type="match status" value="1"/>
</dbReference>
<dbReference type="Proteomes" id="UP000006038">
    <property type="component" value="Chromosome 12"/>
</dbReference>
<keyword evidence="5" id="KW-0812">Transmembrane</keyword>
<feature type="region of interest" description="Disordered" evidence="4">
    <location>
        <begin position="1"/>
        <end position="46"/>
    </location>
</feature>
<reference evidence="7" key="1">
    <citation type="journal article" date="2013" name="Nat. Commun.">
        <title>Whole-genome sequencing of Oryza brachyantha reveals mechanisms underlying Oryza genome evolution.</title>
        <authorList>
            <person name="Chen J."/>
            <person name="Huang Q."/>
            <person name="Gao D."/>
            <person name="Wang J."/>
            <person name="Lang Y."/>
            <person name="Liu T."/>
            <person name="Li B."/>
            <person name="Bai Z."/>
            <person name="Luis Goicoechea J."/>
            <person name="Liang C."/>
            <person name="Chen C."/>
            <person name="Zhang W."/>
            <person name="Sun S."/>
            <person name="Liao Y."/>
            <person name="Zhang X."/>
            <person name="Yang L."/>
            <person name="Song C."/>
            <person name="Wang M."/>
            <person name="Shi J."/>
            <person name="Liu G."/>
            <person name="Liu J."/>
            <person name="Zhou H."/>
            <person name="Zhou W."/>
            <person name="Yu Q."/>
            <person name="An N."/>
            <person name="Chen Y."/>
            <person name="Cai Q."/>
            <person name="Wang B."/>
            <person name="Liu B."/>
            <person name="Min J."/>
            <person name="Huang Y."/>
            <person name="Wu H."/>
            <person name="Li Z."/>
            <person name="Zhang Y."/>
            <person name="Yin Y."/>
            <person name="Song W."/>
            <person name="Jiang J."/>
            <person name="Jackson S.A."/>
            <person name="Wing R.A."/>
            <person name="Wang J."/>
            <person name="Chen M."/>
        </authorList>
    </citation>
    <scope>NUCLEOTIDE SEQUENCE [LARGE SCALE GENOMIC DNA]</scope>
    <source>
        <strain evidence="7">cv. IRGC 101232</strain>
    </source>
</reference>
<name>J3NC88_ORYBR</name>
<evidence type="ECO:0000256" key="3">
    <source>
        <dbReference type="ARBA" id="ARBA00022833"/>
    </source>
</evidence>
<keyword evidence="1" id="KW-0479">Metal-binding</keyword>
<organism evidence="7">
    <name type="scientific">Oryza brachyantha</name>
    <name type="common">malo sina</name>
    <dbReference type="NCBI Taxonomy" id="4533"/>
    <lineage>
        <taxon>Eukaryota</taxon>
        <taxon>Viridiplantae</taxon>
        <taxon>Streptophyta</taxon>
        <taxon>Embryophyta</taxon>
        <taxon>Tracheophyta</taxon>
        <taxon>Spermatophyta</taxon>
        <taxon>Magnoliopsida</taxon>
        <taxon>Liliopsida</taxon>
        <taxon>Poales</taxon>
        <taxon>Poaceae</taxon>
        <taxon>BOP clade</taxon>
        <taxon>Oryzoideae</taxon>
        <taxon>Oryzeae</taxon>
        <taxon>Oryzinae</taxon>
        <taxon>Oryza</taxon>
    </lineage>
</organism>
<evidence type="ECO:0000256" key="5">
    <source>
        <dbReference type="SAM" id="Phobius"/>
    </source>
</evidence>
<dbReference type="Gramene" id="OB12G15960.1">
    <property type="protein sequence ID" value="OB12G15960.1"/>
    <property type="gene ID" value="OB12G15960"/>
</dbReference>
<keyword evidence="3" id="KW-0862">Zinc</keyword>
<dbReference type="EnsemblPlants" id="OB12G15960.1">
    <property type="protein sequence ID" value="OB12G15960.1"/>
    <property type="gene ID" value="OB12G15960"/>
</dbReference>
<keyword evidence="8" id="KW-1185">Reference proteome</keyword>
<dbReference type="SMART" id="SM00249">
    <property type="entry name" value="PHD"/>
    <property type="match status" value="2"/>
</dbReference>
<evidence type="ECO:0000256" key="1">
    <source>
        <dbReference type="ARBA" id="ARBA00022723"/>
    </source>
</evidence>
<evidence type="ECO:0000256" key="2">
    <source>
        <dbReference type="ARBA" id="ARBA00022771"/>
    </source>
</evidence>
<dbReference type="AlphaFoldDB" id="J3NC88"/>
<sequence length="255" mass="29052">MDRPRRPGSDRRYAPVAARGGKRKRSSSSDLVSAPHCSSPSSSSWEDVCSICDDGGDVLCCEGRCLRSFHATEGQSTKLNRCKTLRLTEEQWKIFKNNDGKNGPKYICKNCKYNQHQCFSCGLLGSSDLSSGVEVFQCEDQYCGHFYHAKCLARLLYPDRSTQPLNFEQEIARGLKFRCPVHKCHVCKGAENKDDKKMQFAVCRRCPTVYHRKCLPRFGFTLEIPLPLSSILLLTVYVENMIFFSFCSWFHSTLQ</sequence>
<evidence type="ECO:0000313" key="8">
    <source>
        <dbReference type="Proteomes" id="UP000006038"/>
    </source>
</evidence>
<keyword evidence="2" id="KW-0863">Zinc-finger</keyword>
<evidence type="ECO:0000256" key="4">
    <source>
        <dbReference type="SAM" id="MobiDB-lite"/>
    </source>
</evidence>
<dbReference type="InterPro" id="IPR001965">
    <property type="entry name" value="Znf_PHD"/>
</dbReference>
<protein>
    <recommendedName>
        <fullName evidence="6">Zinc finger PHD-type domain-containing protein</fullName>
    </recommendedName>
</protein>
<dbReference type="HOGENOM" id="CLU_1091420_0_0_1"/>
<keyword evidence="5" id="KW-0472">Membrane</keyword>
<dbReference type="STRING" id="4533.J3NC88"/>
<dbReference type="PANTHER" id="PTHR46235:SF2">
    <property type="entry name" value="GLYCOPROTEIN FAMILY PROTEIN, PUTATIVE, EXPRESSED-RELATED"/>
    <property type="match status" value="1"/>
</dbReference>
<feature type="domain" description="Zinc finger PHD-type" evidence="6">
    <location>
        <begin position="117"/>
        <end position="183"/>
    </location>
</feature>
<reference evidence="7" key="2">
    <citation type="submission" date="2013-04" db="UniProtKB">
        <authorList>
            <consortium name="EnsemblPlants"/>
        </authorList>
    </citation>
    <scope>IDENTIFICATION</scope>
</reference>
<feature type="transmembrane region" description="Helical" evidence="5">
    <location>
        <begin position="231"/>
        <end position="251"/>
    </location>
</feature>
<dbReference type="InterPro" id="IPR013083">
    <property type="entry name" value="Znf_RING/FYVE/PHD"/>
</dbReference>
<evidence type="ECO:0000259" key="6">
    <source>
        <dbReference type="SMART" id="SM00249"/>
    </source>
</evidence>
<proteinExistence type="predicted"/>
<dbReference type="Gene3D" id="3.30.40.10">
    <property type="entry name" value="Zinc/RING finger domain, C3HC4 (zinc finger)"/>
    <property type="match status" value="2"/>
</dbReference>
<accession>J3NC88</accession>
<feature type="compositionally biased region" description="Basic and acidic residues" evidence="4">
    <location>
        <begin position="1"/>
        <end position="13"/>
    </location>
</feature>
<keyword evidence="5" id="KW-1133">Transmembrane helix</keyword>
<dbReference type="InterPro" id="IPR055198">
    <property type="entry name" value="NSD_PHD"/>
</dbReference>